<feature type="transmembrane region" description="Helical" evidence="1">
    <location>
        <begin position="6"/>
        <end position="23"/>
    </location>
</feature>
<organism evidence="2 3">
    <name type="scientific">Stenotrophomonas cyclobalanopsidis</name>
    <dbReference type="NCBI Taxonomy" id="2771362"/>
    <lineage>
        <taxon>Bacteria</taxon>
        <taxon>Pseudomonadati</taxon>
        <taxon>Pseudomonadota</taxon>
        <taxon>Gammaproteobacteria</taxon>
        <taxon>Lysobacterales</taxon>
        <taxon>Lysobacteraceae</taxon>
        <taxon>Stenotrophomonas</taxon>
    </lineage>
</organism>
<gene>
    <name evidence="2" type="ORF">FJU31_05460</name>
</gene>
<dbReference type="RefSeq" id="WP_150453833.1">
    <property type="nucleotide sequence ID" value="NZ_VYKI01000004.1"/>
</dbReference>
<comment type="caution">
    <text evidence="2">The sequence shown here is derived from an EMBL/GenBank/DDBJ whole genome shotgun (WGS) entry which is preliminary data.</text>
</comment>
<accession>A0ABQ6T453</accession>
<evidence type="ECO:0000256" key="1">
    <source>
        <dbReference type="SAM" id="Phobius"/>
    </source>
</evidence>
<sequence>MTGLWVACIALSVLPLILLPLLWRRARRWQGNRWVFRALFALQLALLSPTLLLAQHVALPVPSIAALTVVLVNLPGQERVFIDLWAFGSDYAALLTTPFLLVLAIALFLPWPRLPKRRGT</sequence>
<name>A0ABQ6T453_9GAMM</name>
<dbReference type="EMBL" id="VYKI01000004">
    <property type="protein sequence ID" value="KAA9002321.1"/>
    <property type="molecule type" value="Genomic_DNA"/>
</dbReference>
<evidence type="ECO:0000313" key="3">
    <source>
        <dbReference type="Proteomes" id="UP000326367"/>
    </source>
</evidence>
<keyword evidence="3" id="KW-1185">Reference proteome</keyword>
<protein>
    <submittedName>
        <fullName evidence="2">Uncharacterized protein</fullName>
    </submittedName>
</protein>
<keyword evidence="1" id="KW-0812">Transmembrane</keyword>
<reference evidence="2 3" key="1">
    <citation type="journal article" date="2020" name="Antonie Van Leeuwenhoek">
        <title>Stenotrophomonas cyclobalanopsidis sp. nov., isolated from the leaf spot disease of Cyclobalanopsis patelliformis.</title>
        <authorList>
            <person name="Bian D.R."/>
            <person name="Xue H."/>
            <person name="Piao C.G."/>
            <person name="Li Y."/>
        </authorList>
    </citation>
    <scope>NUCLEOTIDE SEQUENCE [LARGE SCALE GENOMIC DNA]</scope>
    <source>
        <strain evidence="2 3">TPQG1-4</strain>
    </source>
</reference>
<keyword evidence="1" id="KW-0472">Membrane</keyword>
<evidence type="ECO:0000313" key="2">
    <source>
        <dbReference type="EMBL" id="KAA9002321.1"/>
    </source>
</evidence>
<feature type="transmembrane region" description="Helical" evidence="1">
    <location>
        <begin position="35"/>
        <end position="54"/>
    </location>
</feature>
<keyword evidence="1" id="KW-1133">Transmembrane helix</keyword>
<proteinExistence type="predicted"/>
<feature type="transmembrane region" description="Helical" evidence="1">
    <location>
        <begin position="91"/>
        <end position="111"/>
    </location>
</feature>
<dbReference type="Proteomes" id="UP000326367">
    <property type="component" value="Unassembled WGS sequence"/>
</dbReference>